<reference evidence="3" key="1">
    <citation type="submission" date="2023-03" db="EMBL/GenBank/DDBJ databases">
        <title>Andean soil-derived lignocellulolytic bacterial consortium as a source of novel taxa and putative plastic-active enzymes.</title>
        <authorList>
            <person name="Diaz-Garcia L."/>
            <person name="Chuvochina M."/>
            <person name="Feuerriegel G."/>
            <person name="Bunk B."/>
            <person name="Sproer C."/>
            <person name="Streit W.R."/>
            <person name="Rodriguez L.M."/>
            <person name="Overmann J."/>
            <person name="Jimenez D.J."/>
        </authorList>
    </citation>
    <scope>NUCLEOTIDE SEQUENCE</scope>
    <source>
        <strain evidence="3">MAG 4196</strain>
    </source>
</reference>
<evidence type="ECO:0000256" key="1">
    <source>
        <dbReference type="SAM" id="MobiDB-lite"/>
    </source>
</evidence>
<dbReference type="PANTHER" id="PTHR34215">
    <property type="entry name" value="BLL0784 PROTEIN"/>
    <property type="match status" value="1"/>
</dbReference>
<evidence type="ECO:0000313" key="4">
    <source>
        <dbReference type="Proteomes" id="UP001217476"/>
    </source>
</evidence>
<feature type="region of interest" description="Disordered" evidence="1">
    <location>
        <begin position="205"/>
        <end position="233"/>
    </location>
</feature>
<evidence type="ECO:0000259" key="2">
    <source>
        <dbReference type="Pfam" id="PF04296"/>
    </source>
</evidence>
<dbReference type="EMBL" id="CP119312">
    <property type="protein sequence ID" value="WEK04102.1"/>
    <property type="molecule type" value="Genomic_DNA"/>
</dbReference>
<dbReference type="Gene3D" id="3.30.1230.10">
    <property type="entry name" value="YlxR-like"/>
    <property type="match status" value="1"/>
</dbReference>
<dbReference type="Gene3D" id="3.30.1330.30">
    <property type="match status" value="1"/>
</dbReference>
<proteinExistence type="predicted"/>
<dbReference type="SUPFAM" id="SSF55315">
    <property type="entry name" value="L30e-like"/>
    <property type="match status" value="1"/>
</dbReference>
<feature type="compositionally biased region" description="Basic and acidic residues" evidence="1">
    <location>
        <begin position="206"/>
        <end position="216"/>
    </location>
</feature>
<dbReference type="Proteomes" id="UP001217476">
    <property type="component" value="Chromosome"/>
</dbReference>
<dbReference type="InterPro" id="IPR029064">
    <property type="entry name" value="Ribosomal_eL30-like_sf"/>
</dbReference>
<name>A0AAJ6AZG3_9HYPH</name>
<dbReference type="AlphaFoldDB" id="A0AAJ6AZG3"/>
<dbReference type="SUPFAM" id="SSF64376">
    <property type="entry name" value="YlxR-like"/>
    <property type="match status" value="1"/>
</dbReference>
<dbReference type="InterPro" id="IPR035931">
    <property type="entry name" value="YlxR-like_sf"/>
</dbReference>
<feature type="domain" description="YlxR" evidence="2">
    <location>
        <begin position="9"/>
        <end position="77"/>
    </location>
</feature>
<protein>
    <submittedName>
        <fullName evidence="3">RNA-binding protein</fullName>
    </submittedName>
</protein>
<sequence>MARREETTRMCALTRAEKPVAELIRFVLGPDDVLVPDTDAKAEGRGVWISLNRAMVAEAVKKKVFARSLKQEVKLPDDLPGLTQIRLEGRYSNALSMARKAGQLTFGATKVKALIDTGNLIALITATDAAEDGRSKMVGPLKALHYAAQEEEIEGFDVPHFELLSSEQMGLALGLENVIHAALTRGAAAQSAVEKARRLALYTAKPTDKDTDRPAVDGELLSAATDERREIHG</sequence>
<gene>
    <name evidence="3" type="ORF">P0Y65_18255</name>
</gene>
<organism evidence="3 4">
    <name type="scientific">Candidatus Devosia phytovorans</name>
    <dbReference type="NCBI Taxonomy" id="3121372"/>
    <lineage>
        <taxon>Bacteria</taxon>
        <taxon>Pseudomonadati</taxon>
        <taxon>Pseudomonadota</taxon>
        <taxon>Alphaproteobacteria</taxon>
        <taxon>Hyphomicrobiales</taxon>
        <taxon>Devosiaceae</taxon>
        <taxon>Devosia</taxon>
    </lineage>
</organism>
<accession>A0AAJ6AZG3</accession>
<dbReference type="NCBIfam" id="NF006622">
    <property type="entry name" value="PRK09190.1"/>
    <property type="match status" value="1"/>
</dbReference>
<dbReference type="Pfam" id="PF04296">
    <property type="entry name" value="YlxR"/>
    <property type="match status" value="1"/>
</dbReference>
<dbReference type="InterPro" id="IPR007393">
    <property type="entry name" value="YlxR_dom"/>
</dbReference>
<dbReference type="PANTHER" id="PTHR34215:SF1">
    <property type="entry name" value="YLXR DOMAIN-CONTAINING PROTEIN"/>
    <property type="match status" value="1"/>
</dbReference>
<dbReference type="InterPro" id="IPR037465">
    <property type="entry name" value="YlxR"/>
</dbReference>
<evidence type="ECO:0000313" key="3">
    <source>
        <dbReference type="EMBL" id="WEK04102.1"/>
    </source>
</evidence>